<sequence length="173" mass="18406">MFNTPLSKTRKLTISALCIALYVVIMIYTQSFAFGQYQIRIATALYGLSAIFPFLSIPLGIANLISNAFMGGLGPLDMLGGTLVGFATCSAIALVKKHKLPNVFISLLIVLVPGFSVPIWLSILLNIPYFVLVPSLVVGQIVPGIVGGVLVTAFEKRAVKCSSDTTNALASQK</sequence>
<protein>
    <recommendedName>
        <fullName evidence="3">QueT transporter</fullName>
    </recommendedName>
</protein>
<evidence type="ECO:0000256" key="1">
    <source>
        <dbReference type="SAM" id="Phobius"/>
    </source>
</evidence>
<dbReference type="EMBL" id="VSSQ01000537">
    <property type="protein sequence ID" value="MPL97022.1"/>
    <property type="molecule type" value="Genomic_DNA"/>
</dbReference>
<gene>
    <name evidence="2" type="ORF">SDC9_43209</name>
</gene>
<feature type="transmembrane region" description="Helical" evidence="1">
    <location>
        <begin position="129"/>
        <end position="154"/>
    </location>
</feature>
<dbReference type="PANTHER" id="PTHR40044:SF1">
    <property type="entry name" value="INTEGRAL MEMBRANE PROTEIN"/>
    <property type="match status" value="1"/>
</dbReference>
<accession>A0A644W2S8</accession>
<keyword evidence="1" id="KW-1133">Transmembrane helix</keyword>
<feature type="transmembrane region" description="Helical" evidence="1">
    <location>
        <begin position="12"/>
        <end position="29"/>
    </location>
</feature>
<evidence type="ECO:0008006" key="3">
    <source>
        <dbReference type="Google" id="ProtNLM"/>
    </source>
</evidence>
<organism evidence="2">
    <name type="scientific">bioreactor metagenome</name>
    <dbReference type="NCBI Taxonomy" id="1076179"/>
    <lineage>
        <taxon>unclassified sequences</taxon>
        <taxon>metagenomes</taxon>
        <taxon>ecological metagenomes</taxon>
    </lineage>
</organism>
<comment type="caution">
    <text evidence="2">The sequence shown here is derived from an EMBL/GenBank/DDBJ whole genome shotgun (WGS) entry which is preliminary data.</text>
</comment>
<name>A0A644W2S8_9ZZZZ</name>
<reference evidence="2" key="1">
    <citation type="submission" date="2019-08" db="EMBL/GenBank/DDBJ databases">
        <authorList>
            <person name="Kucharzyk K."/>
            <person name="Murdoch R.W."/>
            <person name="Higgins S."/>
            <person name="Loffler F."/>
        </authorList>
    </citation>
    <scope>NUCLEOTIDE SEQUENCE</scope>
</reference>
<keyword evidence="1" id="KW-0812">Transmembrane</keyword>
<dbReference type="PANTHER" id="PTHR40044">
    <property type="entry name" value="INTEGRAL MEMBRANE PROTEIN-RELATED"/>
    <property type="match status" value="1"/>
</dbReference>
<dbReference type="Gene3D" id="1.10.1760.20">
    <property type="match status" value="1"/>
</dbReference>
<dbReference type="AlphaFoldDB" id="A0A644W2S8"/>
<proteinExistence type="predicted"/>
<evidence type="ECO:0000313" key="2">
    <source>
        <dbReference type="EMBL" id="MPL97022.1"/>
    </source>
</evidence>
<dbReference type="Pfam" id="PF06177">
    <property type="entry name" value="QueT"/>
    <property type="match status" value="1"/>
</dbReference>
<feature type="transmembrane region" description="Helical" evidence="1">
    <location>
        <begin position="41"/>
        <end position="66"/>
    </location>
</feature>
<dbReference type="InterPro" id="IPR010387">
    <property type="entry name" value="QueT"/>
</dbReference>
<keyword evidence="1" id="KW-0472">Membrane</keyword>
<feature type="transmembrane region" description="Helical" evidence="1">
    <location>
        <begin position="78"/>
        <end position="95"/>
    </location>
</feature>
<feature type="transmembrane region" description="Helical" evidence="1">
    <location>
        <begin position="102"/>
        <end position="123"/>
    </location>
</feature>